<geneLocation type="plasmid" evidence="4 5">
    <name>pSS1-5</name>
</geneLocation>
<dbReference type="KEGG" id="yrh:AABB31_01330"/>
<dbReference type="GO" id="GO:0016787">
    <property type="term" value="F:hydrolase activity"/>
    <property type="evidence" value="ECO:0007669"/>
    <property type="project" value="UniProtKB-KW"/>
</dbReference>
<name>A0AAN0NH15_9RHOB</name>
<evidence type="ECO:0000313" key="5">
    <source>
        <dbReference type="Proteomes" id="UP001470809"/>
    </source>
</evidence>
<dbReference type="PANTHER" id="PTHR33607">
    <property type="entry name" value="ENDONUCLEASE-1"/>
    <property type="match status" value="1"/>
</dbReference>
<evidence type="ECO:0000256" key="3">
    <source>
        <dbReference type="ARBA" id="ARBA00022801"/>
    </source>
</evidence>
<keyword evidence="4" id="KW-0614">Plasmid</keyword>
<dbReference type="InterPro" id="IPR044925">
    <property type="entry name" value="His-Me_finger_sf"/>
</dbReference>
<dbReference type="SUPFAM" id="SSF54060">
    <property type="entry name" value="His-Me finger endonucleases"/>
    <property type="match status" value="1"/>
</dbReference>
<evidence type="ECO:0000256" key="1">
    <source>
        <dbReference type="ARBA" id="ARBA00006429"/>
    </source>
</evidence>
<dbReference type="GO" id="GO:0004519">
    <property type="term" value="F:endonuclease activity"/>
    <property type="evidence" value="ECO:0007669"/>
    <property type="project" value="UniProtKB-KW"/>
</dbReference>
<comment type="similarity">
    <text evidence="1">Belongs to the EndA/NucM nuclease family.</text>
</comment>
<dbReference type="PANTHER" id="PTHR33607:SF2">
    <property type="entry name" value="ENDONUCLEASE-1"/>
    <property type="match status" value="1"/>
</dbReference>
<reference evidence="4" key="1">
    <citation type="submission" date="2024-08" db="EMBL/GenBank/DDBJ databases">
        <title>Phylogenomic analyses of a clade within the roseobacter group suggest taxonomic reassignments of species of the genera Aestuariivita, Citreicella, Loktanella, Nautella, Pelagibaca, Ruegeria, Thalassobius, Thiobacimonas and Tropicibacter, and the proposal o.</title>
        <authorList>
            <person name="Jeon C.O."/>
        </authorList>
    </citation>
    <scope>NUCLEOTIDE SEQUENCE</scope>
    <source>
        <strain evidence="4">SS1-5</strain>
        <plasmid evidence="4">pSS1-5</plasmid>
    </source>
</reference>
<dbReference type="EMBL" id="CP151764">
    <property type="protein sequence ID" value="WZU65776.1"/>
    <property type="molecule type" value="Genomic_DNA"/>
</dbReference>
<keyword evidence="2" id="KW-0540">Nuclease</keyword>
<evidence type="ECO:0000313" key="4">
    <source>
        <dbReference type="EMBL" id="WZU65776.1"/>
    </source>
</evidence>
<protein>
    <submittedName>
        <fullName evidence="4">Endonuclease</fullName>
    </submittedName>
</protein>
<keyword evidence="3" id="KW-0378">Hydrolase</keyword>
<dbReference type="InterPro" id="IPR007346">
    <property type="entry name" value="Endonuclease-I"/>
</dbReference>
<dbReference type="RefSeq" id="WP_342075110.1">
    <property type="nucleotide sequence ID" value="NZ_CP151764.2"/>
</dbReference>
<gene>
    <name evidence="4" type="ORF">AABB31_01330</name>
</gene>
<organism evidence="4 5">
    <name type="scientific">Yoonia rhodophyticola</name>
    <dbReference type="NCBI Taxonomy" id="3137370"/>
    <lineage>
        <taxon>Bacteria</taxon>
        <taxon>Pseudomonadati</taxon>
        <taxon>Pseudomonadota</taxon>
        <taxon>Alphaproteobacteria</taxon>
        <taxon>Rhodobacterales</taxon>
        <taxon>Paracoccaceae</taxon>
        <taxon>Yoonia</taxon>
    </lineage>
</organism>
<dbReference type="AlphaFoldDB" id="A0AAN0NH15"/>
<proteinExistence type="inferred from homology"/>
<dbReference type="Proteomes" id="UP001470809">
    <property type="component" value="Plasmid pSS1-5"/>
</dbReference>
<sequence>MTTETFYCGCPVDLEQRTFDRAACDYVPVNDNDRAKRTEAEHILPAFWIAHFHPGPSCWEKDEACGSARECCLKNDDRFKRAHNDLVNLTPAIGELNNVRSNLTYAIVPGEERLFGSCDFETDSDLRITEPREDVRGDIARVYFYMGETYDLEFPDELRTLLDEWDGTDPISPAEVDRNERIRGVQGTANDFVSQ</sequence>
<evidence type="ECO:0000256" key="2">
    <source>
        <dbReference type="ARBA" id="ARBA00022722"/>
    </source>
</evidence>
<keyword evidence="4" id="KW-0255">Endonuclease</keyword>
<dbReference type="Pfam" id="PF04231">
    <property type="entry name" value="Endonuclease_1"/>
    <property type="match status" value="1"/>
</dbReference>
<keyword evidence="5" id="KW-1185">Reference proteome</keyword>
<accession>A0AAN0NH15</accession>